<feature type="compositionally biased region" description="Low complexity" evidence="1">
    <location>
        <begin position="147"/>
        <end position="162"/>
    </location>
</feature>
<evidence type="ECO:0000256" key="1">
    <source>
        <dbReference type="SAM" id="MobiDB-lite"/>
    </source>
</evidence>
<name>A0ABP6IL31_9ACTN</name>
<organism evidence="2 3">
    <name type="scientific">Streptosporangium fragile</name>
    <dbReference type="NCBI Taxonomy" id="46186"/>
    <lineage>
        <taxon>Bacteria</taxon>
        <taxon>Bacillati</taxon>
        <taxon>Actinomycetota</taxon>
        <taxon>Actinomycetes</taxon>
        <taxon>Streptosporangiales</taxon>
        <taxon>Streptosporangiaceae</taxon>
        <taxon>Streptosporangium</taxon>
    </lineage>
</organism>
<proteinExistence type="predicted"/>
<reference evidence="3" key="1">
    <citation type="journal article" date="2019" name="Int. J. Syst. Evol. Microbiol.">
        <title>The Global Catalogue of Microorganisms (GCM) 10K type strain sequencing project: providing services to taxonomists for standard genome sequencing and annotation.</title>
        <authorList>
            <consortium name="The Broad Institute Genomics Platform"/>
            <consortium name="The Broad Institute Genome Sequencing Center for Infectious Disease"/>
            <person name="Wu L."/>
            <person name="Ma J."/>
        </authorList>
    </citation>
    <scope>NUCLEOTIDE SEQUENCE [LARGE SCALE GENOMIC DNA]</scope>
    <source>
        <strain evidence="3">JCM 6242</strain>
    </source>
</reference>
<feature type="region of interest" description="Disordered" evidence="1">
    <location>
        <begin position="143"/>
        <end position="167"/>
    </location>
</feature>
<accession>A0ABP6IL31</accession>
<protein>
    <submittedName>
        <fullName evidence="2">Uncharacterized protein</fullName>
    </submittedName>
</protein>
<comment type="caution">
    <text evidence="2">The sequence shown here is derived from an EMBL/GenBank/DDBJ whole genome shotgun (WGS) entry which is preliminary data.</text>
</comment>
<keyword evidence="3" id="KW-1185">Reference proteome</keyword>
<evidence type="ECO:0000313" key="2">
    <source>
        <dbReference type="EMBL" id="GAA2886887.1"/>
    </source>
</evidence>
<dbReference type="Proteomes" id="UP001500831">
    <property type="component" value="Unassembled WGS sequence"/>
</dbReference>
<dbReference type="EMBL" id="BAAAVI010000040">
    <property type="protein sequence ID" value="GAA2886887.1"/>
    <property type="molecule type" value="Genomic_DNA"/>
</dbReference>
<sequence>MKNGVDQEPSEESPADPVDRLWTEVIREWEAHGQPKFSDIERWSIQTKQRYRLSRGTLSDWFKNRRMPKEGWDKFRVLLLYFSVDTDRWRRELWLPAERFAQDRRRHVSGDGSVRFPGPAAKAPAAVSDGTSVLEVRLSLCDPPEPAAKQEPAAESGPAAEGTRGRPSRVFAKVTAISTPVLPRPDDAAHPIKHKYRDDTVELVADLAPVTHGTTTYHAVRTPRDREGIAWMRADDLSSPSPRR</sequence>
<gene>
    <name evidence="2" type="ORF">GCM10010517_50680</name>
</gene>
<dbReference type="RefSeq" id="WP_344976426.1">
    <property type="nucleotide sequence ID" value="NZ_BAAAVI010000040.1"/>
</dbReference>
<evidence type="ECO:0000313" key="3">
    <source>
        <dbReference type="Proteomes" id="UP001500831"/>
    </source>
</evidence>